<dbReference type="InterPro" id="IPR023393">
    <property type="entry name" value="START-like_dom_sf"/>
</dbReference>
<proteinExistence type="predicted"/>
<dbReference type="InterPro" id="IPR019587">
    <property type="entry name" value="Polyketide_cyclase/dehydratase"/>
</dbReference>
<dbReference type="SUPFAM" id="SSF55961">
    <property type="entry name" value="Bet v1-like"/>
    <property type="match status" value="1"/>
</dbReference>
<dbReference type="Proteomes" id="UP001597459">
    <property type="component" value="Unassembled WGS sequence"/>
</dbReference>
<dbReference type="EMBL" id="JBHULX010000003">
    <property type="protein sequence ID" value="MFD2590004.1"/>
    <property type="molecule type" value="Genomic_DNA"/>
</dbReference>
<reference evidence="2" key="1">
    <citation type="journal article" date="2019" name="Int. J. Syst. Evol. Microbiol.">
        <title>The Global Catalogue of Microorganisms (GCM) 10K type strain sequencing project: providing services to taxonomists for standard genome sequencing and annotation.</title>
        <authorList>
            <consortium name="The Broad Institute Genomics Platform"/>
            <consortium name="The Broad Institute Genome Sequencing Center for Infectious Disease"/>
            <person name="Wu L."/>
            <person name="Ma J."/>
        </authorList>
    </citation>
    <scope>NUCLEOTIDE SEQUENCE [LARGE SCALE GENOMIC DNA]</scope>
    <source>
        <strain evidence="2">KCTC 42423</strain>
    </source>
</reference>
<sequence length="176" mass="20277">MIPIFILLIVLVIGYALYQARSLQHIRITRTVQIHGDMQTVFDQVVYLKNFKKWSPFLEADPSQKIQITGEDGNVGAQYHWIGNNGKDVGYQEIKDIQPLHYIKMGCEIQKPFVSSPLFEYSFSQEGTTTKVTQNFTLKSGFVDAFFMWIFGVKKDMIKMNTRGMELLKKVVEANK</sequence>
<dbReference type="RefSeq" id="WP_378255937.1">
    <property type="nucleotide sequence ID" value="NZ_JBHSJV010000001.1"/>
</dbReference>
<name>A0ABW5N781_9FLAO</name>
<organism evidence="1 2">
    <name type="scientific">Aquimarina hainanensis</name>
    <dbReference type="NCBI Taxonomy" id="1578017"/>
    <lineage>
        <taxon>Bacteria</taxon>
        <taxon>Pseudomonadati</taxon>
        <taxon>Bacteroidota</taxon>
        <taxon>Flavobacteriia</taxon>
        <taxon>Flavobacteriales</taxon>
        <taxon>Flavobacteriaceae</taxon>
        <taxon>Aquimarina</taxon>
    </lineage>
</organism>
<dbReference type="Gene3D" id="3.30.530.20">
    <property type="match status" value="1"/>
</dbReference>
<evidence type="ECO:0000313" key="2">
    <source>
        <dbReference type="Proteomes" id="UP001597459"/>
    </source>
</evidence>
<evidence type="ECO:0000313" key="1">
    <source>
        <dbReference type="EMBL" id="MFD2590004.1"/>
    </source>
</evidence>
<protein>
    <submittedName>
        <fullName evidence="1">SRPBCC family protein</fullName>
    </submittedName>
</protein>
<accession>A0ABW5N781</accession>
<dbReference type="Pfam" id="PF10604">
    <property type="entry name" value="Polyketide_cyc2"/>
    <property type="match status" value="1"/>
</dbReference>
<comment type="caution">
    <text evidence="1">The sequence shown here is derived from an EMBL/GenBank/DDBJ whole genome shotgun (WGS) entry which is preliminary data.</text>
</comment>
<keyword evidence="2" id="KW-1185">Reference proteome</keyword>
<gene>
    <name evidence="1" type="ORF">ACFSTE_04130</name>
</gene>